<evidence type="ECO:0000256" key="1">
    <source>
        <dbReference type="ARBA" id="ARBA00006540"/>
    </source>
</evidence>
<dbReference type="InterPro" id="IPR019927">
    <property type="entry name" value="Ribosomal_uL3_bac/org-type"/>
</dbReference>
<dbReference type="GO" id="GO:0003735">
    <property type="term" value="F:structural constituent of ribosome"/>
    <property type="evidence" value="ECO:0007669"/>
    <property type="project" value="UniProtKB-UniRule"/>
</dbReference>
<evidence type="ECO:0000313" key="8">
    <source>
        <dbReference type="Proteomes" id="UP000178650"/>
    </source>
</evidence>
<keyword evidence="2" id="KW-0699">rRNA-binding</keyword>
<comment type="similarity">
    <text evidence="1">Belongs to the universal ribosomal protein uL3 family.</text>
</comment>
<dbReference type="STRING" id="1802223.A2358_01950"/>
<keyword evidence="3" id="KW-0694">RNA-binding</keyword>
<protein>
    <recommendedName>
        <fullName evidence="6">50S ribosomal protein L3</fullName>
    </recommendedName>
</protein>
<dbReference type="Proteomes" id="UP000178650">
    <property type="component" value="Unassembled WGS sequence"/>
</dbReference>
<dbReference type="SUPFAM" id="SSF50447">
    <property type="entry name" value="Translation proteins"/>
    <property type="match status" value="1"/>
</dbReference>
<dbReference type="GO" id="GO:0006412">
    <property type="term" value="P:translation"/>
    <property type="evidence" value="ECO:0007669"/>
    <property type="project" value="UniProtKB-UniRule"/>
</dbReference>
<dbReference type="InterPro" id="IPR009000">
    <property type="entry name" value="Transl_B-barrel_sf"/>
</dbReference>
<evidence type="ECO:0000256" key="2">
    <source>
        <dbReference type="ARBA" id="ARBA00022730"/>
    </source>
</evidence>
<dbReference type="EMBL" id="MHPJ01000011">
    <property type="protein sequence ID" value="OGZ78888.1"/>
    <property type="molecule type" value="Genomic_DNA"/>
</dbReference>
<keyword evidence="4 7" id="KW-0689">Ribosomal protein</keyword>
<accession>A0A1G2IXK8</accession>
<dbReference type="GO" id="GO:0019843">
    <property type="term" value="F:rRNA binding"/>
    <property type="evidence" value="ECO:0007669"/>
    <property type="project" value="UniProtKB-KW"/>
</dbReference>
<dbReference type="InterPro" id="IPR000597">
    <property type="entry name" value="Ribosomal_uL3"/>
</dbReference>
<dbReference type="AlphaFoldDB" id="A0A1G2IXK8"/>
<evidence type="ECO:0000256" key="5">
    <source>
        <dbReference type="ARBA" id="ARBA00023274"/>
    </source>
</evidence>
<dbReference type="PANTHER" id="PTHR11229">
    <property type="entry name" value="50S RIBOSOMAL PROTEIN L3"/>
    <property type="match status" value="1"/>
</dbReference>
<organism evidence="7 8">
    <name type="scientific">Candidatus Staskawiczbacteria bacterium RIFOXYB1_FULL_37_44</name>
    <dbReference type="NCBI Taxonomy" id="1802223"/>
    <lineage>
        <taxon>Bacteria</taxon>
        <taxon>Candidatus Staskawicziibacteriota</taxon>
    </lineage>
</organism>
<gene>
    <name evidence="7" type="ORF">A2358_01950</name>
</gene>
<evidence type="ECO:0000256" key="3">
    <source>
        <dbReference type="ARBA" id="ARBA00022884"/>
    </source>
</evidence>
<dbReference type="Gene3D" id="2.40.30.10">
    <property type="entry name" value="Translation factors"/>
    <property type="match status" value="2"/>
</dbReference>
<evidence type="ECO:0000313" key="7">
    <source>
        <dbReference type="EMBL" id="OGZ78888.1"/>
    </source>
</evidence>
<dbReference type="GO" id="GO:0022625">
    <property type="term" value="C:cytosolic large ribosomal subunit"/>
    <property type="evidence" value="ECO:0007669"/>
    <property type="project" value="TreeGrafter"/>
</dbReference>
<reference evidence="7 8" key="1">
    <citation type="journal article" date="2016" name="Nat. Commun.">
        <title>Thousands of microbial genomes shed light on interconnected biogeochemical processes in an aquifer system.</title>
        <authorList>
            <person name="Anantharaman K."/>
            <person name="Brown C.T."/>
            <person name="Hug L.A."/>
            <person name="Sharon I."/>
            <person name="Castelle C.J."/>
            <person name="Probst A.J."/>
            <person name="Thomas B.C."/>
            <person name="Singh A."/>
            <person name="Wilkins M.J."/>
            <person name="Karaoz U."/>
            <person name="Brodie E.L."/>
            <person name="Williams K.H."/>
            <person name="Hubbard S.S."/>
            <person name="Banfield J.F."/>
        </authorList>
    </citation>
    <scope>NUCLEOTIDE SEQUENCE [LARGE SCALE GENOMIC DNA]</scope>
</reference>
<comment type="caution">
    <text evidence="7">The sequence shown here is derived from an EMBL/GenBank/DDBJ whole genome shotgun (WGS) entry which is preliminary data.</text>
</comment>
<name>A0A1G2IXK8_9BACT</name>
<evidence type="ECO:0000256" key="6">
    <source>
        <dbReference type="NCBIfam" id="TIGR03625"/>
    </source>
</evidence>
<dbReference type="NCBIfam" id="TIGR03625">
    <property type="entry name" value="L3_bact"/>
    <property type="match status" value="1"/>
</dbReference>
<dbReference type="PANTHER" id="PTHR11229:SF16">
    <property type="entry name" value="LARGE RIBOSOMAL SUBUNIT PROTEIN UL3C"/>
    <property type="match status" value="1"/>
</dbReference>
<dbReference type="Pfam" id="PF00297">
    <property type="entry name" value="Ribosomal_L3"/>
    <property type="match status" value="1"/>
</dbReference>
<proteinExistence type="inferred from homology"/>
<keyword evidence="5" id="KW-0687">Ribonucleoprotein</keyword>
<sequence>MKFILGKKIGMSQMFDKNGKLTPVTLISAGPCYVLQKMTKEKEGYEALQIGFVKIEKKNKIKKTMKGKEYRHICEFRILNSEFRKDDGNEINIAEFTEGEQVKVSGMSKGKGFQGGVKRHGFHGRRATHGVKHEHRTIGSTGSRFPQHVMKGRKMPGHMGYERISVKNLRIMKVDKENNLLVLKGAVPGRTGALLEIRA</sequence>
<dbReference type="FunFam" id="2.40.30.10:FF:000004">
    <property type="entry name" value="50S ribosomal protein L3"/>
    <property type="match status" value="1"/>
</dbReference>
<evidence type="ECO:0000256" key="4">
    <source>
        <dbReference type="ARBA" id="ARBA00022980"/>
    </source>
</evidence>